<organism evidence="1 2">
    <name type="scientific">Mucilaginibacter yixingensis</name>
    <dbReference type="NCBI Taxonomy" id="1295612"/>
    <lineage>
        <taxon>Bacteria</taxon>
        <taxon>Pseudomonadati</taxon>
        <taxon>Bacteroidota</taxon>
        <taxon>Sphingobacteriia</taxon>
        <taxon>Sphingobacteriales</taxon>
        <taxon>Sphingobacteriaceae</taxon>
        <taxon>Mucilaginibacter</taxon>
    </lineage>
</organism>
<evidence type="ECO:0000313" key="2">
    <source>
        <dbReference type="Proteomes" id="UP000244168"/>
    </source>
</evidence>
<proteinExistence type="predicted"/>
<name>A0A2T5J9X4_9SPHI</name>
<keyword evidence="2" id="KW-1185">Reference proteome</keyword>
<comment type="caution">
    <text evidence="1">The sequence shown here is derived from an EMBL/GenBank/DDBJ whole genome shotgun (WGS) entry which is preliminary data.</text>
</comment>
<dbReference type="RefSeq" id="WP_107828778.1">
    <property type="nucleotide sequence ID" value="NZ_CP160205.1"/>
</dbReference>
<evidence type="ECO:0000313" key="1">
    <source>
        <dbReference type="EMBL" id="PTQ96834.1"/>
    </source>
</evidence>
<dbReference type="EMBL" id="QAOQ01000004">
    <property type="protein sequence ID" value="PTQ96834.1"/>
    <property type="molecule type" value="Genomic_DNA"/>
</dbReference>
<dbReference type="Proteomes" id="UP000244168">
    <property type="component" value="Unassembled WGS sequence"/>
</dbReference>
<gene>
    <name evidence="1" type="ORF">C8P68_104325</name>
</gene>
<protein>
    <submittedName>
        <fullName evidence="1">Uncharacterized protein</fullName>
    </submittedName>
</protein>
<sequence length="162" mass="19130">MKTSTTTDLIPYNKVVKEAYQATYKKARQLLSNIEQEELRYSLERECRTVKPDTVIHEFVSPLIYLRLECDQQGLLCIHWGFEEVMNDERYSNLTAEFLRVLYHNTDKSNTAIDIEASVKTNWLIKTCSEMYEYLEERNKHHTFKQIAYKPASVKRKLKAVA</sequence>
<reference evidence="1 2" key="1">
    <citation type="submission" date="2018-04" db="EMBL/GenBank/DDBJ databases">
        <title>Genomic Encyclopedia of Archaeal and Bacterial Type Strains, Phase II (KMG-II): from individual species to whole genera.</title>
        <authorList>
            <person name="Goeker M."/>
        </authorList>
    </citation>
    <scope>NUCLEOTIDE SEQUENCE [LARGE SCALE GENOMIC DNA]</scope>
    <source>
        <strain evidence="1 2">DSM 26809</strain>
    </source>
</reference>
<dbReference type="AlphaFoldDB" id="A0A2T5J9X4"/>
<dbReference type="OrthoDB" id="794992at2"/>
<accession>A0A2T5J9X4</accession>